<sequence>MGLGKSQRRKPSCRRGGSSRASQRSVAGTSSRCRQAEAKGMQAEPEETDGTRIKVSWARAGVMITGEYGICVARMPAVKNWAEYDGKQLRQVVAELELVINGHVEVTTAHARLLEDSGSTVAAGAPGQIFCERFGGCVMTVHPGVQDHDVERFKDLLGGDTTVKGRNEGRYEEGERRRPHQLSNLCSPNKIRVHADAANLNHNNDTCAVVFCFQLEPGANVTLCSMEYSFYC</sequence>
<evidence type="ECO:0000256" key="1">
    <source>
        <dbReference type="SAM" id="MobiDB-lite"/>
    </source>
</evidence>
<dbReference type="Proteomes" id="UP000237441">
    <property type="component" value="Unassembled WGS sequence"/>
</dbReference>
<reference evidence="2 3" key="1">
    <citation type="submission" date="2016-07" db="EMBL/GenBank/DDBJ databases">
        <title>Comparative genomics of the entomopathogenic fungus Beauveria bassiana.</title>
        <authorList>
            <person name="Valero Jimenez C.A."/>
            <person name="Zwaan B.J."/>
            <person name="Van Kan J.A."/>
            <person name="Takken W."/>
            <person name="Debets A.J."/>
            <person name="Schoustra S.E."/>
            <person name="Koenraadt C.J."/>
        </authorList>
    </citation>
    <scope>NUCLEOTIDE SEQUENCE [LARGE SCALE GENOMIC DNA]</scope>
    <source>
        <strain evidence="2 3">ARSEF 8028</strain>
    </source>
</reference>
<feature type="compositionally biased region" description="Low complexity" evidence="1">
    <location>
        <begin position="14"/>
        <end position="28"/>
    </location>
</feature>
<comment type="caution">
    <text evidence="2">The sequence shown here is derived from an EMBL/GenBank/DDBJ whole genome shotgun (WGS) entry which is preliminary data.</text>
</comment>
<gene>
    <name evidence="2" type="ORF">BB8028_0007g05360</name>
</gene>
<accession>A0A2S7YMC7</accession>
<dbReference type="OrthoDB" id="10400929at2759"/>
<protein>
    <submittedName>
        <fullName evidence="2">Uncharacterized protein</fullName>
    </submittedName>
</protein>
<dbReference type="EMBL" id="JRHA01000007">
    <property type="protein sequence ID" value="PQK17341.1"/>
    <property type="molecule type" value="Genomic_DNA"/>
</dbReference>
<feature type="region of interest" description="Disordered" evidence="1">
    <location>
        <begin position="1"/>
        <end position="50"/>
    </location>
</feature>
<name>A0A2S7YMC7_BEABA</name>
<organism evidence="2 3">
    <name type="scientific">Beauveria bassiana</name>
    <name type="common">White muscardine disease fungus</name>
    <name type="synonym">Tritirachium shiotae</name>
    <dbReference type="NCBI Taxonomy" id="176275"/>
    <lineage>
        <taxon>Eukaryota</taxon>
        <taxon>Fungi</taxon>
        <taxon>Dikarya</taxon>
        <taxon>Ascomycota</taxon>
        <taxon>Pezizomycotina</taxon>
        <taxon>Sordariomycetes</taxon>
        <taxon>Hypocreomycetidae</taxon>
        <taxon>Hypocreales</taxon>
        <taxon>Cordycipitaceae</taxon>
        <taxon>Beauveria</taxon>
    </lineage>
</organism>
<feature type="compositionally biased region" description="Basic residues" evidence="1">
    <location>
        <begin position="1"/>
        <end position="13"/>
    </location>
</feature>
<dbReference type="AlphaFoldDB" id="A0A2S7YMC7"/>
<evidence type="ECO:0000313" key="3">
    <source>
        <dbReference type="Proteomes" id="UP000237441"/>
    </source>
</evidence>
<proteinExistence type="predicted"/>
<evidence type="ECO:0000313" key="2">
    <source>
        <dbReference type="EMBL" id="PQK17341.1"/>
    </source>
</evidence>